<dbReference type="RefSeq" id="WP_168048083.1">
    <property type="nucleotide sequence ID" value="NZ_JAATJR010000002.1"/>
</dbReference>
<comment type="subcellular location">
    <subcellularLocation>
        <location evidence="1">Cytoplasm</location>
    </subcellularLocation>
    <subcellularLocation>
        <location evidence="8">Gas vesicle</location>
    </subcellularLocation>
</comment>
<proteinExistence type="inferred from homology"/>
<dbReference type="PANTHER" id="PTHR42759:SF1">
    <property type="entry name" value="MAGNESIUM-CHELATASE SUBUNIT CHLD"/>
    <property type="match status" value="1"/>
</dbReference>
<evidence type="ECO:0000313" key="12">
    <source>
        <dbReference type="Proteomes" id="UP000765160"/>
    </source>
</evidence>
<protein>
    <submittedName>
        <fullName evidence="11">Gas vesicle protein GvpN</fullName>
    </submittedName>
</protein>
<dbReference type="EMBL" id="JAAVTX010000002">
    <property type="protein sequence ID" value="NKE44241.1"/>
    <property type="molecule type" value="Genomic_DNA"/>
</dbReference>
<dbReference type="NCBIfam" id="TIGR02640">
    <property type="entry name" value="gas_vesic_GvpN"/>
    <property type="match status" value="1"/>
</dbReference>
<dbReference type="InterPro" id="IPR011704">
    <property type="entry name" value="ATPase_dyneun-rel_AAA"/>
</dbReference>
<evidence type="ECO:0000256" key="3">
    <source>
        <dbReference type="ARBA" id="ARBA00022490"/>
    </source>
</evidence>
<evidence type="ECO:0000259" key="10">
    <source>
        <dbReference type="SMART" id="SM00382"/>
    </source>
</evidence>
<dbReference type="Proteomes" id="UP000765160">
    <property type="component" value="Unassembled WGS sequence"/>
</dbReference>
<dbReference type="CDD" id="cd00009">
    <property type="entry name" value="AAA"/>
    <property type="match status" value="1"/>
</dbReference>
<keyword evidence="3" id="KW-0963">Cytoplasm</keyword>
<dbReference type="InterPro" id="IPR027417">
    <property type="entry name" value="P-loop_NTPase"/>
</dbReference>
<keyword evidence="7" id="KW-0304">Gas vesicle</keyword>
<keyword evidence="4" id="KW-0547">Nucleotide-binding</keyword>
<name>A0ABX1EUD4_9PROT</name>
<evidence type="ECO:0000256" key="9">
    <source>
        <dbReference type="ARBA" id="ARBA00049360"/>
    </source>
</evidence>
<dbReference type="SUPFAM" id="SSF52540">
    <property type="entry name" value="P-loop containing nucleoside triphosphate hydrolases"/>
    <property type="match status" value="1"/>
</dbReference>
<feature type="domain" description="AAA+ ATPase" evidence="10">
    <location>
        <begin position="44"/>
        <end position="207"/>
    </location>
</feature>
<evidence type="ECO:0000256" key="1">
    <source>
        <dbReference type="ARBA" id="ARBA00004496"/>
    </source>
</evidence>
<reference evidence="11 12" key="1">
    <citation type="submission" date="2020-03" db="EMBL/GenBank/DDBJ databases">
        <title>Roseomonas selenitidurans sp. nov. isolated from soil.</title>
        <authorList>
            <person name="Liu H."/>
        </authorList>
    </citation>
    <scope>NUCLEOTIDE SEQUENCE [LARGE SCALE GENOMIC DNA]</scope>
    <source>
        <strain evidence="11 12">JCM 15073</strain>
    </source>
</reference>
<dbReference type="InterPro" id="IPR013462">
    <property type="entry name" value="Gas-vesicle_GvpN"/>
</dbReference>
<gene>
    <name evidence="11" type="primary">gvpN</name>
    <name evidence="11" type="ORF">HB662_05595</name>
</gene>
<keyword evidence="6" id="KW-0067">ATP-binding</keyword>
<evidence type="ECO:0000256" key="7">
    <source>
        <dbReference type="ARBA" id="ARBA00022987"/>
    </source>
</evidence>
<comment type="caution">
    <text evidence="11">The sequence shown here is derived from an EMBL/GenBank/DDBJ whole genome shotgun (WGS) entry which is preliminary data.</text>
</comment>
<evidence type="ECO:0000256" key="8">
    <source>
        <dbReference type="ARBA" id="ARBA00035108"/>
    </source>
</evidence>
<dbReference type="Gene3D" id="3.40.50.300">
    <property type="entry name" value="P-loop containing nucleotide triphosphate hydrolases"/>
    <property type="match status" value="1"/>
</dbReference>
<evidence type="ECO:0000256" key="2">
    <source>
        <dbReference type="ARBA" id="ARBA00009417"/>
    </source>
</evidence>
<comment type="similarity">
    <text evidence="2">Belongs to the CbbQ/NirQ/NorQ/GpvN family.</text>
</comment>
<evidence type="ECO:0000256" key="4">
    <source>
        <dbReference type="ARBA" id="ARBA00022741"/>
    </source>
</evidence>
<dbReference type="SMART" id="SM00382">
    <property type="entry name" value="AAA"/>
    <property type="match status" value="1"/>
</dbReference>
<organism evidence="11 12">
    <name type="scientific">Falsiroseomonas frigidaquae</name>
    <dbReference type="NCBI Taxonomy" id="487318"/>
    <lineage>
        <taxon>Bacteria</taxon>
        <taxon>Pseudomonadati</taxon>
        <taxon>Pseudomonadota</taxon>
        <taxon>Alphaproteobacteria</taxon>
        <taxon>Acetobacterales</taxon>
        <taxon>Roseomonadaceae</taxon>
        <taxon>Falsiroseomonas</taxon>
    </lineage>
</organism>
<dbReference type="Pfam" id="PF07728">
    <property type="entry name" value="AAA_5"/>
    <property type="match status" value="1"/>
</dbReference>
<dbReference type="InterPro" id="IPR003593">
    <property type="entry name" value="AAA+_ATPase"/>
</dbReference>
<evidence type="ECO:0000313" key="11">
    <source>
        <dbReference type="EMBL" id="NKE44241.1"/>
    </source>
</evidence>
<accession>A0ABX1EUD4</accession>
<dbReference type="InterPro" id="IPR050764">
    <property type="entry name" value="CbbQ/NirQ/NorQ/GpvN"/>
</dbReference>
<keyword evidence="5" id="KW-0378">Hydrolase</keyword>
<dbReference type="PANTHER" id="PTHR42759">
    <property type="entry name" value="MOXR FAMILY PROTEIN"/>
    <property type="match status" value="1"/>
</dbReference>
<keyword evidence="12" id="KW-1185">Reference proteome</keyword>
<sequence>MAHPPTSTAQAALDNALRLQPGPEHVRTAELDAIHGRALAYLNVGYPVHFRGPAGSGKTKLALSLAQELARPVLLLVGDDTFDTRSLIGGDTGTRTRRVVDRYITSVMKMESETAPVWLDRALTIACTEGCTLVYDEFNRAPASANNVLLTVLEERILVLPKSGRGETAVRVHPEFRAIFTSNPEDHAGTHAAQDALIDRMVTIDVESFDRDTEIAITVARSGLAEVDAARIVDMVRDFRRSREWVQRPTLRASIMIARMAQRLELRVAADEPRFVQLCLDLLASRAKPGPNGVPDPRQRQMLARLIEHFCGAEAATSLRPARAGIAA</sequence>
<evidence type="ECO:0000256" key="6">
    <source>
        <dbReference type="ARBA" id="ARBA00022840"/>
    </source>
</evidence>
<evidence type="ECO:0000256" key="5">
    <source>
        <dbReference type="ARBA" id="ARBA00022801"/>
    </source>
</evidence>
<comment type="catalytic activity">
    <reaction evidence="9">
        <text>ATP + H2O = ADP + phosphate + H(+)</text>
        <dbReference type="Rhea" id="RHEA:13065"/>
        <dbReference type="ChEBI" id="CHEBI:15377"/>
        <dbReference type="ChEBI" id="CHEBI:15378"/>
        <dbReference type="ChEBI" id="CHEBI:30616"/>
        <dbReference type="ChEBI" id="CHEBI:43474"/>
        <dbReference type="ChEBI" id="CHEBI:456216"/>
    </reaction>
</comment>